<proteinExistence type="predicted"/>
<dbReference type="EMBL" id="JARKIB010000109">
    <property type="protein sequence ID" value="KAJ7738941.1"/>
    <property type="molecule type" value="Genomic_DNA"/>
</dbReference>
<name>A0AAD7IC48_9AGAR</name>
<feature type="non-terminal residue" evidence="1">
    <location>
        <position position="203"/>
    </location>
</feature>
<organism evidence="1 2">
    <name type="scientific">Mycena metata</name>
    <dbReference type="NCBI Taxonomy" id="1033252"/>
    <lineage>
        <taxon>Eukaryota</taxon>
        <taxon>Fungi</taxon>
        <taxon>Dikarya</taxon>
        <taxon>Basidiomycota</taxon>
        <taxon>Agaricomycotina</taxon>
        <taxon>Agaricomycetes</taxon>
        <taxon>Agaricomycetidae</taxon>
        <taxon>Agaricales</taxon>
        <taxon>Marasmiineae</taxon>
        <taxon>Mycenaceae</taxon>
        <taxon>Mycena</taxon>
    </lineage>
</organism>
<accession>A0AAD7IC48</accession>
<dbReference type="AlphaFoldDB" id="A0AAD7IC48"/>
<protein>
    <submittedName>
        <fullName evidence="1">Uncharacterized protein</fullName>
    </submittedName>
</protein>
<reference evidence="1" key="1">
    <citation type="submission" date="2023-03" db="EMBL/GenBank/DDBJ databases">
        <title>Massive genome expansion in bonnet fungi (Mycena s.s.) driven by repeated elements and novel gene families across ecological guilds.</title>
        <authorList>
            <consortium name="Lawrence Berkeley National Laboratory"/>
            <person name="Harder C.B."/>
            <person name="Miyauchi S."/>
            <person name="Viragh M."/>
            <person name="Kuo A."/>
            <person name="Thoen E."/>
            <person name="Andreopoulos B."/>
            <person name="Lu D."/>
            <person name="Skrede I."/>
            <person name="Drula E."/>
            <person name="Henrissat B."/>
            <person name="Morin E."/>
            <person name="Kohler A."/>
            <person name="Barry K."/>
            <person name="LaButti K."/>
            <person name="Morin E."/>
            <person name="Salamov A."/>
            <person name="Lipzen A."/>
            <person name="Mereny Z."/>
            <person name="Hegedus B."/>
            <person name="Baldrian P."/>
            <person name="Stursova M."/>
            <person name="Weitz H."/>
            <person name="Taylor A."/>
            <person name="Grigoriev I.V."/>
            <person name="Nagy L.G."/>
            <person name="Martin F."/>
            <person name="Kauserud H."/>
        </authorList>
    </citation>
    <scope>NUCLEOTIDE SEQUENCE</scope>
    <source>
        <strain evidence="1">CBHHK182m</strain>
    </source>
</reference>
<dbReference type="Proteomes" id="UP001215598">
    <property type="component" value="Unassembled WGS sequence"/>
</dbReference>
<keyword evidence="2" id="KW-1185">Reference proteome</keyword>
<evidence type="ECO:0000313" key="1">
    <source>
        <dbReference type="EMBL" id="KAJ7738941.1"/>
    </source>
</evidence>
<comment type="caution">
    <text evidence="1">The sequence shown here is derived from an EMBL/GenBank/DDBJ whole genome shotgun (WGS) entry which is preliminary data.</text>
</comment>
<gene>
    <name evidence="1" type="ORF">B0H16DRAFT_1759282</name>
</gene>
<evidence type="ECO:0000313" key="2">
    <source>
        <dbReference type="Proteomes" id="UP001215598"/>
    </source>
</evidence>
<sequence>MPYGANRSRIVPESGTIGSGIPIQTIIHAVCDAFAIGSDQACRRAGRSLEDRGGVQAVFGSSGPFSFLLPTTIVPRDSSTTLDEHQSTALPHSAITQFSCFLPLSSRFRSWPLASSFHPASLNMPRSSLESLPSIGGGMDCPKKEKSHPFWSTRIQLSFGAFRSIFVRCILPNLLDTCEAVRLGALGVPLIAHRPPAASASSC</sequence>